<keyword evidence="4 5" id="KW-0413">Isomerase</keyword>
<keyword evidence="10" id="KW-1185">Reference proteome</keyword>
<dbReference type="Proteomes" id="UP000297475">
    <property type="component" value="Unassembled WGS sequence"/>
</dbReference>
<dbReference type="UniPathway" id="UPA00042">
    <property type="reaction ID" value="UER00497"/>
</dbReference>
<evidence type="ECO:0000313" key="9">
    <source>
        <dbReference type="EMBL" id="TGG94039.1"/>
    </source>
</evidence>
<feature type="binding site" evidence="5 7">
    <location>
        <position position="302"/>
    </location>
    <ligand>
        <name>substrate</name>
    </ligand>
</feature>
<protein>
    <recommendedName>
        <fullName evidence="5">Alanine racemase</fullName>
        <ecNumber evidence="5">5.1.1.1</ecNumber>
    </recommendedName>
</protein>
<dbReference type="GO" id="GO:0008784">
    <property type="term" value="F:alanine racemase activity"/>
    <property type="evidence" value="ECO:0007669"/>
    <property type="project" value="UniProtKB-UniRule"/>
</dbReference>
<dbReference type="NCBIfam" id="TIGR00492">
    <property type="entry name" value="alr"/>
    <property type="match status" value="1"/>
</dbReference>
<reference evidence="9 10" key="1">
    <citation type="submission" date="2019-04" db="EMBL/GenBank/DDBJ databases">
        <title>Natronospirillum operosus gen. nov., sp. nov., a haloalkaliphilic satellite isolated from decaying biomass of laboratory culture of cyanobacterium Geitlerinema sp. and proposal of Natronospirillaceae fam. nov. and Saccharospirillaceae fam. nov.</title>
        <authorList>
            <person name="Kevbrin V."/>
            <person name="Boltyanskaya Y."/>
            <person name="Koziaeva V."/>
            <person name="Grouzdev D.S."/>
            <person name="Park M."/>
            <person name="Cho J."/>
        </authorList>
    </citation>
    <scope>NUCLEOTIDE SEQUENCE [LARGE SCALE GENOMIC DNA]</scope>
    <source>
        <strain evidence="9 10">G-116</strain>
    </source>
</reference>
<comment type="function">
    <text evidence="5">Catalyzes the interconversion of L-alanine and D-alanine. May also act on other amino acids.</text>
</comment>
<dbReference type="PROSITE" id="PS00395">
    <property type="entry name" value="ALANINE_RACEMASE"/>
    <property type="match status" value="1"/>
</dbReference>
<dbReference type="Pfam" id="PF01168">
    <property type="entry name" value="Ala_racemase_N"/>
    <property type="match status" value="1"/>
</dbReference>
<comment type="catalytic activity">
    <reaction evidence="1 5">
        <text>L-alanine = D-alanine</text>
        <dbReference type="Rhea" id="RHEA:20249"/>
        <dbReference type="ChEBI" id="CHEBI:57416"/>
        <dbReference type="ChEBI" id="CHEBI:57972"/>
        <dbReference type="EC" id="5.1.1.1"/>
    </reaction>
</comment>
<comment type="pathway">
    <text evidence="5">Amino-acid biosynthesis; D-alanine biosynthesis; D-alanine from L-alanine: step 1/1.</text>
</comment>
<feature type="active site" description="Proton acceptor; specific for L-alanine" evidence="5">
    <location>
        <position position="254"/>
    </location>
</feature>
<dbReference type="PANTHER" id="PTHR30511:SF0">
    <property type="entry name" value="ALANINE RACEMASE, CATABOLIC-RELATED"/>
    <property type="match status" value="1"/>
</dbReference>
<dbReference type="CDD" id="cd06827">
    <property type="entry name" value="PLPDE_III_AR_proteobact"/>
    <property type="match status" value="1"/>
</dbReference>
<accession>A0A4Z0WA10</accession>
<dbReference type="InterPro" id="IPR011079">
    <property type="entry name" value="Ala_racemase_C"/>
</dbReference>
<dbReference type="RefSeq" id="WP_135482608.1">
    <property type="nucleotide sequence ID" value="NZ_SRMF01000002.1"/>
</dbReference>
<dbReference type="Gene3D" id="2.40.37.10">
    <property type="entry name" value="Lyase, Ornithine Decarboxylase, Chain A, domain 1"/>
    <property type="match status" value="1"/>
</dbReference>
<evidence type="ECO:0000256" key="2">
    <source>
        <dbReference type="ARBA" id="ARBA00001933"/>
    </source>
</evidence>
<evidence type="ECO:0000259" key="8">
    <source>
        <dbReference type="SMART" id="SM01005"/>
    </source>
</evidence>
<dbReference type="PANTHER" id="PTHR30511">
    <property type="entry name" value="ALANINE RACEMASE"/>
    <property type="match status" value="1"/>
</dbReference>
<name>A0A4Z0WA10_9GAMM</name>
<dbReference type="SUPFAM" id="SSF50621">
    <property type="entry name" value="Alanine racemase C-terminal domain-like"/>
    <property type="match status" value="1"/>
</dbReference>
<dbReference type="SUPFAM" id="SSF51419">
    <property type="entry name" value="PLP-binding barrel"/>
    <property type="match status" value="1"/>
</dbReference>
<dbReference type="GO" id="GO:0030632">
    <property type="term" value="P:D-alanine biosynthetic process"/>
    <property type="evidence" value="ECO:0007669"/>
    <property type="project" value="UniProtKB-UniRule"/>
</dbReference>
<proteinExistence type="inferred from homology"/>
<dbReference type="Gene3D" id="3.20.20.10">
    <property type="entry name" value="Alanine racemase"/>
    <property type="match status" value="1"/>
</dbReference>
<dbReference type="InterPro" id="IPR009006">
    <property type="entry name" value="Ala_racemase/Decarboxylase_C"/>
</dbReference>
<feature type="domain" description="Alanine racemase C-terminal" evidence="8">
    <location>
        <begin position="233"/>
        <end position="357"/>
    </location>
</feature>
<evidence type="ECO:0000256" key="7">
    <source>
        <dbReference type="PIRSR" id="PIRSR600821-52"/>
    </source>
</evidence>
<evidence type="ECO:0000256" key="6">
    <source>
        <dbReference type="PIRSR" id="PIRSR600821-50"/>
    </source>
</evidence>
<evidence type="ECO:0000313" key="10">
    <source>
        <dbReference type="Proteomes" id="UP000297475"/>
    </source>
</evidence>
<evidence type="ECO:0000256" key="1">
    <source>
        <dbReference type="ARBA" id="ARBA00000316"/>
    </source>
</evidence>
<dbReference type="GO" id="GO:0030170">
    <property type="term" value="F:pyridoxal phosphate binding"/>
    <property type="evidence" value="ECO:0007669"/>
    <property type="project" value="UniProtKB-UniRule"/>
</dbReference>
<dbReference type="InterPro" id="IPR029066">
    <property type="entry name" value="PLP-binding_barrel"/>
</dbReference>
<dbReference type="AlphaFoldDB" id="A0A4Z0WA10"/>
<dbReference type="PRINTS" id="PR00992">
    <property type="entry name" value="ALARACEMASE"/>
</dbReference>
<comment type="similarity">
    <text evidence="5">Belongs to the alanine racemase family.</text>
</comment>
<evidence type="ECO:0000256" key="4">
    <source>
        <dbReference type="ARBA" id="ARBA00023235"/>
    </source>
</evidence>
<evidence type="ECO:0000256" key="5">
    <source>
        <dbReference type="HAMAP-Rule" id="MF_01201"/>
    </source>
</evidence>
<dbReference type="Pfam" id="PF00842">
    <property type="entry name" value="Ala_racemase_C"/>
    <property type="match status" value="1"/>
</dbReference>
<dbReference type="GO" id="GO:0005829">
    <property type="term" value="C:cytosol"/>
    <property type="evidence" value="ECO:0007669"/>
    <property type="project" value="TreeGrafter"/>
</dbReference>
<feature type="binding site" evidence="5 7">
    <location>
        <position position="131"/>
    </location>
    <ligand>
        <name>substrate</name>
    </ligand>
</feature>
<dbReference type="SMART" id="SM01005">
    <property type="entry name" value="Ala_racemase_C"/>
    <property type="match status" value="1"/>
</dbReference>
<organism evidence="9 10">
    <name type="scientific">Natronospirillum operosum</name>
    <dbReference type="NCBI Taxonomy" id="2759953"/>
    <lineage>
        <taxon>Bacteria</taxon>
        <taxon>Pseudomonadati</taxon>
        <taxon>Pseudomonadota</taxon>
        <taxon>Gammaproteobacteria</taxon>
        <taxon>Oceanospirillales</taxon>
        <taxon>Natronospirillaceae</taxon>
        <taxon>Natronospirillum</taxon>
    </lineage>
</organism>
<feature type="modified residue" description="N6-(pyridoxal phosphate)lysine" evidence="5 6">
    <location>
        <position position="35"/>
    </location>
</feature>
<sequence>MSRGTCAVIHLDNIRHNLQVARRHAPHSRIWAVVKANAYGHGLVPVAQMLAAEADGLAVATLDEALTLRAAGINSPVLLLEGVVSMAQTQTALDADLELVVHTMDQRHWLAEASVQQAVRVWLKVDTGMRRLGFMPAEAGAEYAHLQALPQVATVSFMTHYARADDPAHAMTPQQYDCLHSVVPAGCEASLANSGGVLFWPGRQGDWVRPGIMLYGATPAPEQSRDRLGLRAGMTLYAPIIALRDLVPGDTVGYGGGFSTDRPLRLATVAMGYADGYPRHAPNDTPVAINGIRCRLVGRVSMDMLTVDVTGLQDIGPGTPVELWGPHVAVDEVAQAAGTIGYELLAGLALRGRYDYVTERCS</sequence>
<dbReference type="FunFam" id="3.20.20.10:FF:000002">
    <property type="entry name" value="Alanine racemase"/>
    <property type="match status" value="1"/>
</dbReference>
<dbReference type="InterPro" id="IPR000821">
    <property type="entry name" value="Ala_racemase"/>
</dbReference>
<dbReference type="InterPro" id="IPR020622">
    <property type="entry name" value="Ala_racemase_pyridoxalP-BS"/>
</dbReference>
<evidence type="ECO:0000256" key="3">
    <source>
        <dbReference type="ARBA" id="ARBA00022898"/>
    </source>
</evidence>
<feature type="active site" description="Proton acceptor; specific for D-alanine" evidence="5">
    <location>
        <position position="35"/>
    </location>
</feature>
<dbReference type="EMBL" id="SRMF01000002">
    <property type="protein sequence ID" value="TGG94039.1"/>
    <property type="molecule type" value="Genomic_DNA"/>
</dbReference>
<dbReference type="InterPro" id="IPR001608">
    <property type="entry name" value="Ala_racemase_N"/>
</dbReference>
<dbReference type="HAMAP" id="MF_01201">
    <property type="entry name" value="Ala_racemase"/>
    <property type="match status" value="1"/>
</dbReference>
<gene>
    <name evidence="9" type="primary">alr</name>
    <name evidence="9" type="ORF">E4656_07625</name>
</gene>
<keyword evidence="3 5" id="KW-0663">Pyridoxal phosphate</keyword>
<comment type="cofactor">
    <cofactor evidence="2 5 6">
        <name>pyridoxal 5'-phosphate</name>
        <dbReference type="ChEBI" id="CHEBI:597326"/>
    </cofactor>
</comment>
<comment type="caution">
    <text evidence="9">The sequence shown here is derived from an EMBL/GenBank/DDBJ whole genome shotgun (WGS) entry which is preliminary data.</text>
</comment>
<dbReference type="OrthoDB" id="9813814at2"/>
<dbReference type="EC" id="5.1.1.1" evidence="5"/>